<dbReference type="Proteomes" id="UP001151529">
    <property type="component" value="Chromosome 1"/>
</dbReference>
<dbReference type="EMBL" id="JAPFFL010000007">
    <property type="protein sequence ID" value="KAJ6715141.1"/>
    <property type="molecule type" value="Genomic_DNA"/>
</dbReference>
<name>A0A9Q0TNV9_SALVM</name>
<dbReference type="AlphaFoldDB" id="A0A9Q0TNV9"/>
<dbReference type="OrthoDB" id="1725423at2759"/>
<keyword evidence="2" id="KW-1185">Reference proteome</keyword>
<accession>A0A9Q0TNV9</accession>
<reference evidence="1" key="2">
    <citation type="journal article" date="2023" name="Int. J. Mol. Sci.">
        <title>De Novo Assembly and Annotation of 11 Diverse Shrub Willow (Salix) Genomes Reveals Novel Gene Organization in Sex-Linked Regions.</title>
        <authorList>
            <person name="Hyden B."/>
            <person name="Feng K."/>
            <person name="Yates T.B."/>
            <person name="Jawdy S."/>
            <person name="Cereghino C."/>
            <person name="Smart L.B."/>
            <person name="Muchero W."/>
        </authorList>
    </citation>
    <scope>NUCLEOTIDE SEQUENCE [LARGE SCALE GENOMIC DNA]</scope>
    <source>
        <tissue evidence="1">Shoot tip</tissue>
    </source>
</reference>
<dbReference type="PANTHER" id="PTHR19851:SF7">
    <property type="entry name" value="F-BOX DOMAIN-CONTAINING PROTEIN"/>
    <property type="match status" value="1"/>
</dbReference>
<protein>
    <submittedName>
        <fullName evidence="1">Uncharacterized protein</fullName>
    </submittedName>
</protein>
<proteinExistence type="predicted"/>
<evidence type="ECO:0000313" key="1">
    <source>
        <dbReference type="EMBL" id="KAJ6715141.1"/>
    </source>
</evidence>
<reference evidence="1" key="1">
    <citation type="submission" date="2022-11" db="EMBL/GenBank/DDBJ databases">
        <authorList>
            <person name="Hyden B.L."/>
            <person name="Feng K."/>
            <person name="Yates T."/>
            <person name="Jawdy S."/>
            <person name="Smart L.B."/>
            <person name="Muchero W."/>
        </authorList>
    </citation>
    <scope>NUCLEOTIDE SEQUENCE</scope>
    <source>
        <tissue evidence="1">Shoot tip</tissue>
    </source>
</reference>
<gene>
    <name evidence="1" type="ORF">OIU85_026624</name>
</gene>
<organism evidence="1 2">
    <name type="scientific">Salix viminalis</name>
    <name type="common">Common osier</name>
    <name type="synonym">Basket willow</name>
    <dbReference type="NCBI Taxonomy" id="40686"/>
    <lineage>
        <taxon>Eukaryota</taxon>
        <taxon>Viridiplantae</taxon>
        <taxon>Streptophyta</taxon>
        <taxon>Embryophyta</taxon>
        <taxon>Tracheophyta</taxon>
        <taxon>Spermatophyta</taxon>
        <taxon>Magnoliopsida</taxon>
        <taxon>eudicotyledons</taxon>
        <taxon>Gunneridae</taxon>
        <taxon>Pentapetalae</taxon>
        <taxon>rosids</taxon>
        <taxon>fabids</taxon>
        <taxon>Malpighiales</taxon>
        <taxon>Salicaceae</taxon>
        <taxon>Saliceae</taxon>
        <taxon>Salix</taxon>
    </lineage>
</organism>
<comment type="caution">
    <text evidence="1">The sequence shown here is derived from an EMBL/GenBank/DDBJ whole genome shotgun (WGS) entry which is preliminary data.</text>
</comment>
<dbReference type="PANTHER" id="PTHR19851">
    <property type="entry name" value="OS02G0203500 PROTEIN"/>
    <property type="match status" value="1"/>
</dbReference>
<evidence type="ECO:0000313" key="2">
    <source>
        <dbReference type="Proteomes" id="UP001151529"/>
    </source>
</evidence>
<sequence>MEALQVISSATEIISSMVGAVSALDQAYRNLDEAPKRIRSLEEFVYDLENLTRGIRQKHVYKLHNPQLDHQIQSLNALIEQLRPNIAKARRIVSRSRMKNLAKVVWSSVAGDPLSKLINTIRDDLNWWLESQRLTQHVQKKLTGTRGLSTGYSDCWGYLVLESHVWLDRLLPTLLQSLWVEQLRLDLANGAVEMPAMETRMSTIDALQEKFQTFWYRLVSGRRLEMKTMEILIMSAVFSRKRCTERALSYFWMMCGSRI</sequence>